<protein>
    <submittedName>
        <fullName evidence="1">Uncharacterized protein</fullName>
    </submittedName>
</protein>
<dbReference type="GeneID" id="28974610"/>
<dbReference type="EMBL" id="KQ474077">
    <property type="protein sequence ID" value="KPV75625.1"/>
    <property type="molecule type" value="Genomic_DNA"/>
</dbReference>
<accession>A0A194S537</accession>
<evidence type="ECO:0000313" key="2">
    <source>
        <dbReference type="Proteomes" id="UP000053890"/>
    </source>
</evidence>
<dbReference type="Proteomes" id="UP000053890">
    <property type="component" value="Unassembled WGS sequence"/>
</dbReference>
<reference evidence="1 2" key="1">
    <citation type="journal article" date="2015" name="Front. Microbiol.">
        <title>Genome sequence of the plant growth promoting endophytic yeast Rhodotorula graminis WP1.</title>
        <authorList>
            <person name="Firrincieli A."/>
            <person name="Otillar R."/>
            <person name="Salamov A."/>
            <person name="Schmutz J."/>
            <person name="Khan Z."/>
            <person name="Redman R.S."/>
            <person name="Fleck N.D."/>
            <person name="Lindquist E."/>
            <person name="Grigoriev I.V."/>
            <person name="Doty S.L."/>
        </authorList>
    </citation>
    <scope>NUCLEOTIDE SEQUENCE [LARGE SCALE GENOMIC DNA]</scope>
    <source>
        <strain evidence="1 2">WP1</strain>
    </source>
</reference>
<gene>
    <name evidence="1" type="ORF">RHOBADRAFT_43047</name>
</gene>
<keyword evidence="2" id="KW-1185">Reference proteome</keyword>
<dbReference type="AlphaFoldDB" id="A0A194S537"/>
<name>A0A194S537_RHOGW</name>
<dbReference type="RefSeq" id="XP_018271674.1">
    <property type="nucleotide sequence ID" value="XM_018414162.1"/>
</dbReference>
<organism evidence="1 2">
    <name type="scientific">Rhodotorula graminis (strain WP1)</name>
    <dbReference type="NCBI Taxonomy" id="578459"/>
    <lineage>
        <taxon>Eukaryota</taxon>
        <taxon>Fungi</taxon>
        <taxon>Dikarya</taxon>
        <taxon>Basidiomycota</taxon>
        <taxon>Pucciniomycotina</taxon>
        <taxon>Microbotryomycetes</taxon>
        <taxon>Sporidiobolales</taxon>
        <taxon>Sporidiobolaceae</taxon>
        <taxon>Rhodotorula</taxon>
    </lineage>
</organism>
<evidence type="ECO:0000313" key="1">
    <source>
        <dbReference type="EMBL" id="KPV75625.1"/>
    </source>
</evidence>
<proteinExistence type="predicted"/>
<sequence length="319" mass="35251">MAHPTATNWTAEVGADIAILHVIPLLERDLPGQVFVLGGLQAIALHAQALSERRKREISAALPQRALPTNELPIIVHMPPTPDRVDQVPASFSSEPSGVPPFQTSTFQNMHGGVEYLGHVKFSSRLGTPNIAVQEFVGTMDTKGREYYYLRPGAVVVEQLALAASSVALHPAHERHAICAALRTIRYAWHVLHAKSMSPGVQATRQGPHVPRDFARETMADALMSLLFPDYDDDDRARPSGAPPVVPAGHQSLVEWWIEKLRHRRDGDIVHQVVSWEHASPLGNDERPWLTLGDEYSRLRDDLLDVLREVLRAAPAVVV</sequence>